<gene>
    <name evidence="4" type="ordered locus">Taci_0220</name>
</gene>
<sequence>MSRSDTFEIRDGVPADAGRLTQIAYAAKAHWGYDPATIDQWAGPLTVTEDYISSNRVFVACDGSGYPVGFSSLLWDQGRCELDHMWVDPPHMGLGLGRRLFEHAVREAARAGAKWVWILSDPFAEGFYRHMGAFRIGDWPTVVTGERRIIPVMAYDIEPGAYDRYGRVDQPR</sequence>
<dbReference type="InterPro" id="IPR016181">
    <property type="entry name" value="Acyl_CoA_acyltransferase"/>
</dbReference>
<keyword evidence="5" id="KW-1185">Reference proteome</keyword>
<protein>
    <submittedName>
        <fullName evidence="4">GCN5-related N-acetyltransferase</fullName>
    </submittedName>
</protein>
<organism evidence="4 5">
    <name type="scientific">Thermanaerovibrio acidaminovorans (strain ATCC 49978 / DSM 6589 / Su883)</name>
    <name type="common">Selenomonas acidaminovorans</name>
    <dbReference type="NCBI Taxonomy" id="525903"/>
    <lineage>
        <taxon>Bacteria</taxon>
        <taxon>Thermotogati</taxon>
        <taxon>Synergistota</taxon>
        <taxon>Synergistia</taxon>
        <taxon>Synergistales</taxon>
        <taxon>Synergistaceae</taxon>
        <taxon>Thermanaerovibrio</taxon>
    </lineage>
</organism>
<dbReference type="CDD" id="cd04301">
    <property type="entry name" value="NAT_SF"/>
    <property type="match status" value="1"/>
</dbReference>
<evidence type="ECO:0000256" key="2">
    <source>
        <dbReference type="ARBA" id="ARBA00023315"/>
    </source>
</evidence>
<dbReference type="PANTHER" id="PTHR43877:SF1">
    <property type="entry name" value="ACETYLTRANSFERASE"/>
    <property type="match status" value="1"/>
</dbReference>
<keyword evidence="2" id="KW-0012">Acyltransferase</keyword>
<dbReference type="PANTHER" id="PTHR43877">
    <property type="entry name" value="AMINOALKYLPHOSPHONATE N-ACETYLTRANSFERASE-RELATED-RELATED"/>
    <property type="match status" value="1"/>
</dbReference>
<dbReference type="InterPro" id="IPR000182">
    <property type="entry name" value="GNAT_dom"/>
</dbReference>
<keyword evidence="1" id="KW-0808">Transferase</keyword>
<dbReference type="HOGENOM" id="CLU_116318_1_0_0"/>
<name>D1B856_THEAS</name>
<evidence type="ECO:0000313" key="5">
    <source>
        <dbReference type="Proteomes" id="UP000002030"/>
    </source>
</evidence>
<dbReference type="eggNOG" id="COG0456">
    <property type="taxonomic scope" value="Bacteria"/>
</dbReference>
<dbReference type="EnsemblBacteria" id="ACZ18459">
    <property type="protein sequence ID" value="ACZ18459"/>
    <property type="gene ID" value="Taci_0220"/>
</dbReference>
<dbReference type="STRING" id="525903.Taci_0220"/>
<dbReference type="AlphaFoldDB" id="D1B856"/>
<reference evidence="4 5" key="1">
    <citation type="journal article" date="2009" name="Stand. Genomic Sci.">
        <title>Complete genome sequence of Thermanaerovibrio acidaminovorans type strain (Su883).</title>
        <authorList>
            <person name="Chovatia M."/>
            <person name="Sikorski J."/>
            <person name="Schroder M."/>
            <person name="Lapidus A."/>
            <person name="Nolan M."/>
            <person name="Tice H."/>
            <person name="Glavina Del Rio T."/>
            <person name="Copeland A."/>
            <person name="Cheng J.F."/>
            <person name="Lucas S."/>
            <person name="Chen F."/>
            <person name="Bruce D."/>
            <person name="Goodwin L."/>
            <person name="Pitluck S."/>
            <person name="Ivanova N."/>
            <person name="Mavromatis K."/>
            <person name="Ovchinnikova G."/>
            <person name="Pati A."/>
            <person name="Chen A."/>
            <person name="Palaniappan K."/>
            <person name="Land M."/>
            <person name="Hauser L."/>
            <person name="Chang Y.J."/>
            <person name="Jeffries C.D."/>
            <person name="Chain P."/>
            <person name="Saunders E."/>
            <person name="Detter J.C."/>
            <person name="Brettin T."/>
            <person name="Rohde M."/>
            <person name="Goker M."/>
            <person name="Spring S."/>
            <person name="Bristow J."/>
            <person name="Markowitz V."/>
            <person name="Hugenholtz P."/>
            <person name="Kyrpides N.C."/>
            <person name="Klenk H.P."/>
            <person name="Eisen J.A."/>
        </authorList>
    </citation>
    <scope>NUCLEOTIDE SEQUENCE [LARGE SCALE GENOMIC DNA]</scope>
    <source>
        <strain evidence="5">ATCC 49978 / DSM 6589 / Su883</strain>
    </source>
</reference>
<feature type="domain" description="N-acetyltransferase" evidence="3">
    <location>
        <begin position="7"/>
        <end position="158"/>
    </location>
</feature>
<dbReference type="RefSeq" id="WP_012868975.1">
    <property type="nucleotide sequence ID" value="NC_013522.1"/>
</dbReference>
<dbReference type="PROSITE" id="PS51186">
    <property type="entry name" value="GNAT"/>
    <property type="match status" value="1"/>
</dbReference>
<dbReference type="EMBL" id="CP001818">
    <property type="protein sequence ID" value="ACZ18459.1"/>
    <property type="molecule type" value="Genomic_DNA"/>
</dbReference>
<dbReference type="Gene3D" id="3.40.630.30">
    <property type="match status" value="1"/>
</dbReference>
<dbReference type="KEGG" id="tai:Taci_0220"/>
<evidence type="ECO:0000313" key="4">
    <source>
        <dbReference type="EMBL" id="ACZ18459.1"/>
    </source>
</evidence>
<dbReference type="Proteomes" id="UP000002030">
    <property type="component" value="Chromosome"/>
</dbReference>
<dbReference type="OrthoDB" id="9800797at2"/>
<evidence type="ECO:0000259" key="3">
    <source>
        <dbReference type="PROSITE" id="PS51186"/>
    </source>
</evidence>
<proteinExistence type="predicted"/>
<dbReference type="InterPro" id="IPR050832">
    <property type="entry name" value="Bact_Acetyltransf"/>
</dbReference>
<evidence type="ECO:0000256" key="1">
    <source>
        <dbReference type="ARBA" id="ARBA00022679"/>
    </source>
</evidence>
<dbReference type="Pfam" id="PF13508">
    <property type="entry name" value="Acetyltransf_7"/>
    <property type="match status" value="1"/>
</dbReference>
<accession>D1B856</accession>
<dbReference type="SUPFAM" id="SSF55729">
    <property type="entry name" value="Acyl-CoA N-acyltransferases (Nat)"/>
    <property type="match status" value="1"/>
</dbReference>
<dbReference type="GO" id="GO:0016747">
    <property type="term" value="F:acyltransferase activity, transferring groups other than amino-acyl groups"/>
    <property type="evidence" value="ECO:0007669"/>
    <property type="project" value="InterPro"/>
</dbReference>